<reference evidence="1 2" key="1">
    <citation type="submission" date="2018-06" db="EMBL/GenBank/DDBJ databases">
        <authorList>
            <consortium name="Pathogen Informatics"/>
            <person name="Doyle S."/>
        </authorList>
    </citation>
    <scope>NUCLEOTIDE SEQUENCE [LARGE SCALE GENOMIC DNA]</scope>
    <source>
        <strain evidence="1 2">NCTC12714</strain>
    </source>
</reference>
<keyword evidence="2" id="KW-1185">Reference proteome</keyword>
<organism evidence="1 2">
    <name type="scientific">Helicobacter muridarum</name>
    <dbReference type="NCBI Taxonomy" id="216"/>
    <lineage>
        <taxon>Bacteria</taxon>
        <taxon>Pseudomonadati</taxon>
        <taxon>Campylobacterota</taxon>
        <taxon>Epsilonproteobacteria</taxon>
        <taxon>Campylobacterales</taxon>
        <taxon>Helicobacteraceae</taxon>
        <taxon>Helicobacter</taxon>
    </lineage>
</organism>
<sequence>MIWFIMRLNFKLGIIFILLLAMLGIAQSKSVGVDEILSKNGQLRLLPTLTYINIKSSNPLLTSIPIMLPNNSVINAPVVSGYNNLNQDYFDFSLMVRYGVYNRVELFSTLNAFYQRSRRNISDSFSNESSGNFGAWNLGFLVEAKKEGKAPALLVGASTDIMNVATFNDSSNSLQYFKGYSIFLTSFYTVDPIVFLIQANIRINLQNSFKTLSINNGEIFSLNPTIYFAVNPYISLNFGIKYQYNTQDFVNGRVVAALGSSFGYNFGIAYEIKQNLILFTSAERLDTSSYISNSVNISFSYRI</sequence>
<name>A0A377PXC3_9HELI</name>
<protein>
    <submittedName>
        <fullName evidence="1">Uncharacterized protein</fullName>
    </submittedName>
</protein>
<evidence type="ECO:0000313" key="2">
    <source>
        <dbReference type="Proteomes" id="UP000255139"/>
    </source>
</evidence>
<dbReference type="Proteomes" id="UP000255139">
    <property type="component" value="Unassembled WGS sequence"/>
</dbReference>
<accession>A0A377PXC3</accession>
<dbReference type="EMBL" id="UGJE01000002">
    <property type="protein sequence ID" value="STQ87160.1"/>
    <property type="molecule type" value="Genomic_DNA"/>
</dbReference>
<proteinExistence type="predicted"/>
<gene>
    <name evidence="1" type="ORF">NCTC12714_01982</name>
</gene>
<evidence type="ECO:0000313" key="1">
    <source>
        <dbReference type="EMBL" id="STQ87160.1"/>
    </source>
</evidence>
<dbReference type="AlphaFoldDB" id="A0A377PXC3"/>